<dbReference type="EMBL" id="JBHUJB010000083">
    <property type="protein sequence ID" value="MFD2160605.1"/>
    <property type="molecule type" value="Genomic_DNA"/>
</dbReference>
<evidence type="ECO:0000313" key="2">
    <source>
        <dbReference type="EMBL" id="MFD2160605.1"/>
    </source>
</evidence>
<organism evidence="2 3">
    <name type="scientific">Rubritalea tangerina</name>
    <dbReference type="NCBI Taxonomy" id="430798"/>
    <lineage>
        <taxon>Bacteria</taxon>
        <taxon>Pseudomonadati</taxon>
        <taxon>Verrucomicrobiota</taxon>
        <taxon>Verrucomicrobiia</taxon>
        <taxon>Verrucomicrobiales</taxon>
        <taxon>Rubritaleaceae</taxon>
        <taxon>Rubritalea</taxon>
    </lineage>
</organism>
<sequence>MMKRQWIVAATSIVWVMAAQEMQADKGGKGGGKGGKAKVEKKATPTGKVDKKPKVDHKKSIDKDIGKKHVKHDDWKFGDKDKNDLRDFYKKYDGKNGGLPPGLAKKVANGKPLPPGWRDKVKPGWVLDDDWWGRLNPLSSADLPAGFKLADDVGAYLLGDQILRVDKKTRKMIDAVDIPTIKID</sequence>
<accession>A0ABW4ZF19</accession>
<keyword evidence="3" id="KW-1185">Reference proteome</keyword>
<proteinExistence type="predicted"/>
<feature type="region of interest" description="Disordered" evidence="1">
    <location>
        <begin position="24"/>
        <end position="65"/>
    </location>
</feature>
<dbReference type="Gene3D" id="3.10.450.160">
    <property type="entry name" value="inner membrane protein cigr"/>
    <property type="match status" value="1"/>
</dbReference>
<gene>
    <name evidence="2" type="ORF">ACFSW8_16995</name>
</gene>
<protein>
    <recommendedName>
        <fullName evidence="4">RcnB family protein</fullName>
    </recommendedName>
</protein>
<dbReference type="RefSeq" id="WP_377087824.1">
    <property type="nucleotide sequence ID" value="NZ_JBHSJL010000014.1"/>
</dbReference>
<evidence type="ECO:0000313" key="3">
    <source>
        <dbReference type="Proteomes" id="UP001597389"/>
    </source>
</evidence>
<feature type="compositionally biased region" description="Basic and acidic residues" evidence="1">
    <location>
        <begin position="37"/>
        <end position="65"/>
    </location>
</feature>
<dbReference type="Proteomes" id="UP001597389">
    <property type="component" value="Unassembled WGS sequence"/>
</dbReference>
<reference evidence="3" key="1">
    <citation type="journal article" date="2019" name="Int. J. Syst. Evol. Microbiol.">
        <title>The Global Catalogue of Microorganisms (GCM) 10K type strain sequencing project: providing services to taxonomists for standard genome sequencing and annotation.</title>
        <authorList>
            <consortium name="The Broad Institute Genomics Platform"/>
            <consortium name="The Broad Institute Genome Sequencing Center for Infectious Disease"/>
            <person name="Wu L."/>
            <person name="Ma J."/>
        </authorList>
    </citation>
    <scope>NUCLEOTIDE SEQUENCE [LARGE SCALE GENOMIC DNA]</scope>
    <source>
        <strain evidence="3">CCUG 57942</strain>
    </source>
</reference>
<evidence type="ECO:0000256" key="1">
    <source>
        <dbReference type="SAM" id="MobiDB-lite"/>
    </source>
</evidence>
<name>A0ABW4ZF19_9BACT</name>
<evidence type="ECO:0008006" key="4">
    <source>
        <dbReference type="Google" id="ProtNLM"/>
    </source>
</evidence>
<comment type="caution">
    <text evidence="2">The sequence shown here is derived from an EMBL/GenBank/DDBJ whole genome shotgun (WGS) entry which is preliminary data.</text>
</comment>